<dbReference type="InterPro" id="IPR051683">
    <property type="entry name" value="Enoyl-CoA_Hydratase/Isomerase"/>
</dbReference>
<keyword evidence="3" id="KW-1185">Reference proteome</keyword>
<dbReference type="InterPro" id="IPR001753">
    <property type="entry name" value="Enoyl-CoA_hydra/iso"/>
</dbReference>
<dbReference type="InterPro" id="IPR014748">
    <property type="entry name" value="Enoyl-CoA_hydra_C"/>
</dbReference>
<evidence type="ECO:0000313" key="2">
    <source>
        <dbReference type="EMBL" id="GAA4263392.1"/>
    </source>
</evidence>
<sequence length="258" mass="26309">MSLVRSQTERGVATLTLDSPANRNALSTALIDELLAALAAAEADAAVRAVVLTHTGPVFCSGADLKETAEAFGAGRPPISRLGDVLAAIWEGGKPVVARVAGPARAGGLGLIAAADIAVCSTDATFAFTEVRIGVIPAVISATVLPRLSSRDAAELYLTGATFDGERAARAGLVTAAVDPAGLDAAVAEYVADLVKGAPGALAGTKALLRRRKPDTFRDEIAALTELSVGYFGSAEGREGIMAFREKRSPSWLPDGAA</sequence>
<organism evidence="2 3">
    <name type="scientific">Dactylosporangium darangshiense</name>
    <dbReference type="NCBI Taxonomy" id="579108"/>
    <lineage>
        <taxon>Bacteria</taxon>
        <taxon>Bacillati</taxon>
        <taxon>Actinomycetota</taxon>
        <taxon>Actinomycetes</taxon>
        <taxon>Micromonosporales</taxon>
        <taxon>Micromonosporaceae</taxon>
        <taxon>Dactylosporangium</taxon>
    </lineage>
</organism>
<dbReference type="Pfam" id="PF00378">
    <property type="entry name" value="ECH_1"/>
    <property type="match status" value="1"/>
</dbReference>
<accession>A0ABP8DU98</accession>
<comment type="caution">
    <text evidence="2">The sequence shown here is derived from an EMBL/GenBank/DDBJ whole genome shotgun (WGS) entry which is preliminary data.</text>
</comment>
<name>A0ABP8DU98_9ACTN</name>
<gene>
    <name evidence="2" type="ORF">GCM10022255_107530</name>
</gene>
<evidence type="ECO:0000313" key="3">
    <source>
        <dbReference type="Proteomes" id="UP001500620"/>
    </source>
</evidence>
<dbReference type="InterPro" id="IPR029045">
    <property type="entry name" value="ClpP/crotonase-like_dom_sf"/>
</dbReference>
<dbReference type="PANTHER" id="PTHR42964:SF1">
    <property type="entry name" value="POLYKETIDE BIOSYNTHESIS ENOYL-COA HYDRATASE PKSH-RELATED"/>
    <property type="match status" value="1"/>
</dbReference>
<reference evidence="3" key="1">
    <citation type="journal article" date="2019" name="Int. J. Syst. Evol. Microbiol.">
        <title>The Global Catalogue of Microorganisms (GCM) 10K type strain sequencing project: providing services to taxonomists for standard genome sequencing and annotation.</title>
        <authorList>
            <consortium name="The Broad Institute Genomics Platform"/>
            <consortium name="The Broad Institute Genome Sequencing Center for Infectious Disease"/>
            <person name="Wu L."/>
            <person name="Ma J."/>
        </authorList>
    </citation>
    <scope>NUCLEOTIDE SEQUENCE [LARGE SCALE GENOMIC DNA]</scope>
    <source>
        <strain evidence="3">JCM 17441</strain>
    </source>
</reference>
<dbReference type="EMBL" id="BAABAT010000068">
    <property type="protein sequence ID" value="GAA4263392.1"/>
    <property type="molecule type" value="Genomic_DNA"/>
</dbReference>
<dbReference type="Gene3D" id="3.90.226.10">
    <property type="entry name" value="2-enoyl-CoA Hydratase, Chain A, domain 1"/>
    <property type="match status" value="1"/>
</dbReference>
<dbReference type="CDD" id="cd06558">
    <property type="entry name" value="crotonase-like"/>
    <property type="match status" value="1"/>
</dbReference>
<dbReference type="RefSeq" id="WP_345142636.1">
    <property type="nucleotide sequence ID" value="NZ_BAABAT010000068.1"/>
</dbReference>
<dbReference type="Gene3D" id="1.10.12.10">
    <property type="entry name" value="Lyase 2-enoyl-coa Hydratase, Chain A, domain 2"/>
    <property type="match status" value="1"/>
</dbReference>
<protein>
    <submittedName>
        <fullName evidence="2">Enoyl-CoA hydratase family protein</fullName>
    </submittedName>
</protein>
<proteinExistence type="inferred from homology"/>
<dbReference type="SUPFAM" id="SSF52096">
    <property type="entry name" value="ClpP/crotonase"/>
    <property type="match status" value="1"/>
</dbReference>
<dbReference type="PANTHER" id="PTHR42964">
    <property type="entry name" value="ENOYL-COA HYDRATASE"/>
    <property type="match status" value="1"/>
</dbReference>
<evidence type="ECO:0000256" key="1">
    <source>
        <dbReference type="ARBA" id="ARBA00005254"/>
    </source>
</evidence>
<dbReference type="Proteomes" id="UP001500620">
    <property type="component" value="Unassembled WGS sequence"/>
</dbReference>
<comment type="similarity">
    <text evidence="1">Belongs to the enoyl-CoA hydratase/isomerase family.</text>
</comment>